<dbReference type="SUPFAM" id="SSF52540">
    <property type="entry name" value="P-loop containing nucleoside triphosphate hydrolases"/>
    <property type="match status" value="1"/>
</dbReference>
<dbReference type="Proteomes" id="UP001626603">
    <property type="component" value="Chromosome"/>
</dbReference>
<organism evidence="2 3">
    <name type="scientific">Methanoculleus palmolei</name>
    <dbReference type="NCBI Taxonomy" id="72612"/>
    <lineage>
        <taxon>Archaea</taxon>
        <taxon>Methanobacteriati</taxon>
        <taxon>Methanobacteriota</taxon>
        <taxon>Stenosarchaea group</taxon>
        <taxon>Methanomicrobia</taxon>
        <taxon>Methanomicrobiales</taxon>
        <taxon>Methanomicrobiaceae</taxon>
        <taxon>Methanoculleus</taxon>
    </lineage>
</organism>
<name>A0ABD8A8T1_9EURY</name>
<dbReference type="InterPro" id="IPR004435">
    <property type="entry name" value="MobB_dom"/>
</dbReference>
<sequence>MKVIQIVGRSNAGKTTFMKDLIRALSAYGTVGAVKHLGHHHGFQLEPGKDTTAYYESDAAISSGVDDEKSVFIRRENDLDSTLQVLCNAGIEYAVLEGFKARPFPRIVIGDLQSENVVLRNPSVDEVIAALPGFEDYYTTEGLVRELRRECGTLNGGVVLTFSGPVKYPEFPTTSVRKDLEAVPGIIGARLHHQKSGLHAGEDRIYIAILAEQNREALAAAGDAIDRLKRKLP</sequence>
<feature type="domain" description="Molybdopterin-guanine dinucleotide biosynthesis protein B (MobB)" evidence="1">
    <location>
        <begin position="3"/>
        <end position="119"/>
    </location>
</feature>
<proteinExistence type="predicted"/>
<evidence type="ECO:0000259" key="1">
    <source>
        <dbReference type="Pfam" id="PF03205"/>
    </source>
</evidence>
<dbReference type="SUPFAM" id="SSF54690">
    <property type="entry name" value="Molybdopterin synthase subunit MoaE"/>
    <property type="match status" value="1"/>
</dbReference>
<dbReference type="PANTHER" id="PTHR40072">
    <property type="entry name" value="MOLYBDOPTERIN-GUANINE DINUCLEOTIDE BIOSYNTHESIS ADAPTER PROTEIN-RELATED"/>
    <property type="match status" value="1"/>
</dbReference>
<dbReference type="Gene3D" id="3.40.50.300">
    <property type="entry name" value="P-loop containing nucleotide triphosphate hydrolases"/>
    <property type="match status" value="1"/>
</dbReference>
<dbReference type="NCBIfam" id="TIGR00176">
    <property type="entry name" value="mobB"/>
    <property type="match status" value="1"/>
</dbReference>
<evidence type="ECO:0000313" key="2">
    <source>
        <dbReference type="EMBL" id="WOX55453.1"/>
    </source>
</evidence>
<reference evidence="2 3" key="1">
    <citation type="submission" date="2023-10" db="EMBL/GenBank/DDBJ databases">
        <title>The complete genome sequence of Methanoculleus palmolei DSM 4273.</title>
        <authorList>
            <person name="Lai S.-J."/>
            <person name="You Y.-T."/>
            <person name="Chen S.-C."/>
        </authorList>
    </citation>
    <scope>NUCLEOTIDE SEQUENCE [LARGE SCALE GENOMIC DNA]</scope>
    <source>
        <strain evidence="2 3">DSM 4273</strain>
    </source>
</reference>
<keyword evidence="3" id="KW-1185">Reference proteome</keyword>
<dbReference type="Pfam" id="PF03205">
    <property type="entry name" value="MobB"/>
    <property type="match status" value="1"/>
</dbReference>
<dbReference type="AlphaFoldDB" id="A0ABD8A8T1"/>
<dbReference type="InterPro" id="IPR052539">
    <property type="entry name" value="MGD_biosynthesis_adapter"/>
</dbReference>
<dbReference type="EMBL" id="CP137641">
    <property type="protein sequence ID" value="WOX55453.1"/>
    <property type="molecule type" value="Genomic_DNA"/>
</dbReference>
<dbReference type="PANTHER" id="PTHR40072:SF1">
    <property type="entry name" value="MOLYBDOPTERIN-GUANINE DINUCLEOTIDE BIOSYNTHESIS ADAPTER PROTEIN"/>
    <property type="match status" value="1"/>
</dbReference>
<dbReference type="InterPro" id="IPR036563">
    <property type="entry name" value="MoaE_sf"/>
</dbReference>
<accession>A0ABD8A8T1</accession>
<dbReference type="InterPro" id="IPR027417">
    <property type="entry name" value="P-loop_NTPase"/>
</dbReference>
<gene>
    <name evidence="2" type="primary">mobB</name>
    <name evidence="2" type="ORF">R6Y95_08265</name>
</gene>
<evidence type="ECO:0000313" key="3">
    <source>
        <dbReference type="Proteomes" id="UP001626603"/>
    </source>
</evidence>
<protein>
    <submittedName>
        <fullName evidence="2">Molybdopterin-guanine dinucleotide biosynthesis protein B</fullName>
    </submittedName>
</protein>